<keyword evidence="2" id="KW-1185">Reference proteome</keyword>
<gene>
    <name evidence="1" type="ORF">G6F50_015273</name>
</gene>
<accession>A0A9P6XZ37</accession>
<comment type="caution">
    <text evidence="1">The sequence shown here is derived from an EMBL/GenBank/DDBJ whole genome shotgun (WGS) entry which is preliminary data.</text>
</comment>
<dbReference type="Proteomes" id="UP000740926">
    <property type="component" value="Unassembled WGS sequence"/>
</dbReference>
<reference evidence="1 2" key="1">
    <citation type="journal article" date="2020" name="Microb. Genom.">
        <title>Genetic diversity of clinical and environmental Mucorales isolates obtained from an investigation of mucormycosis cases among solid organ transplant recipients.</title>
        <authorList>
            <person name="Nguyen M.H."/>
            <person name="Kaul D."/>
            <person name="Muto C."/>
            <person name="Cheng S.J."/>
            <person name="Richter R.A."/>
            <person name="Bruno V.M."/>
            <person name="Liu G."/>
            <person name="Beyhan S."/>
            <person name="Sundermann A.J."/>
            <person name="Mounaud S."/>
            <person name="Pasculle A.W."/>
            <person name="Nierman W.C."/>
            <person name="Driscoll E."/>
            <person name="Cumbie R."/>
            <person name="Clancy C.J."/>
            <person name="Dupont C.L."/>
        </authorList>
    </citation>
    <scope>NUCLEOTIDE SEQUENCE [LARGE SCALE GENOMIC DNA]</scope>
    <source>
        <strain evidence="1 2">GL24</strain>
    </source>
</reference>
<evidence type="ECO:0000313" key="2">
    <source>
        <dbReference type="Proteomes" id="UP000740926"/>
    </source>
</evidence>
<name>A0A9P6XZ37_9FUNG</name>
<dbReference type="AlphaFoldDB" id="A0A9P6XZ37"/>
<proteinExistence type="predicted"/>
<sequence>MLVTPPASAVAKPGSCGHTECSAQTLAVTGAVISLPSLCAPTPGLGYTPRCECTSISPGVTHLPWASMRVTPASACSRWPTATMRPSRSSTSALSRRWQAPVSTVAFWISTGASGCAW</sequence>
<organism evidence="1 2">
    <name type="scientific">Rhizopus delemar</name>
    <dbReference type="NCBI Taxonomy" id="936053"/>
    <lineage>
        <taxon>Eukaryota</taxon>
        <taxon>Fungi</taxon>
        <taxon>Fungi incertae sedis</taxon>
        <taxon>Mucoromycota</taxon>
        <taxon>Mucoromycotina</taxon>
        <taxon>Mucoromycetes</taxon>
        <taxon>Mucorales</taxon>
        <taxon>Mucorineae</taxon>
        <taxon>Rhizopodaceae</taxon>
        <taxon>Rhizopus</taxon>
    </lineage>
</organism>
<dbReference type="EMBL" id="JAANIU010008212">
    <property type="protein sequence ID" value="KAG1535572.1"/>
    <property type="molecule type" value="Genomic_DNA"/>
</dbReference>
<evidence type="ECO:0000313" key="1">
    <source>
        <dbReference type="EMBL" id="KAG1535572.1"/>
    </source>
</evidence>
<protein>
    <submittedName>
        <fullName evidence="1">Uncharacterized protein</fullName>
    </submittedName>
</protein>